<dbReference type="EMBL" id="AQGS01001196">
    <property type="protein sequence ID" value="EPS35283.1"/>
    <property type="molecule type" value="Genomic_DNA"/>
</dbReference>
<sequence>MHHDEELRYSSLENHKHSLRRLFLWFRGCVSWFNTNDGSLLHTIGKPKIDFSSWPKLEELALHYKGQLPDFYPPKSLKFLSLSDPDFHITKPIAKYIRKIILTECLVRQVELAGSRNPNIQAVVIVPYMDCFTNERAHIIMETQARIPEPADDTRSRISIEEITDSNLHKKFPEFPILRPQNRSNYWIDGEI</sequence>
<dbReference type="AlphaFoldDB" id="S8B8D9"/>
<proteinExistence type="predicted"/>
<organism evidence="1 2">
    <name type="scientific">Dactylellina haptotyla (strain CBS 200.50)</name>
    <name type="common">Nematode-trapping fungus</name>
    <name type="synonym">Monacrosporium haptotylum</name>
    <dbReference type="NCBI Taxonomy" id="1284197"/>
    <lineage>
        <taxon>Eukaryota</taxon>
        <taxon>Fungi</taxon>
        <taxon>Dikarya</taxon>
        <taxon>Ascomycota</taxon>
        <taxon>Pezizomycotina</taxon>
        <taxon>Orbiliomycetes</taxon>
        <taxon>Orbiliales</taxon>
        <taxon>Orbiliaceae</taxon>
        <taxon>Dactylellina</taxon>
    </lineage>
</organism>
<accession>S8B8D9</accession>
<reference evidence="1 2" key="1">
    <citation type="journal article" date="2013" name="PLoS Genet.">
        <title>Genomic mechanisms accounting for the adaptation to parasitism in nematode-trapping fungi.</title>
        <authorList>
            <person name="Meerupati T."/>
            <person name="Andersson K.M."/>
            <person name="Friman E."/>
            <person name="Kumar D."/>
            <person name="Tunlid A."/>
            <person name="Ahren D."/>
        </authorList>
    </citation>
    <scope>NUCLEOTIDE SEQUENCE [LARGE SCALE GENOMIC DNA]</scope>
    <source>
        <strain evidence="1 2">CBS 200.50</strain>
    </source>
</reference>
<dbReference type="HOGENOM" id="CLU_1415115_0_0_1"/>
<evidence type="ECO:0000313" key="2">
    <source>
        <dbReference type="Proteomes" id="UP000015100"/>
    </source>
</evidence>
<dbReference type="Proteomes" id="UP000015100">
    <property type="component" value="Unassembled WGS sequence"/>
</dbReference>
<gene>
    <name evidence="1" type="ORF">H072_11344</name>
</gene>
<comment type="caution">
    <text evidence="1">The sequence shown here is derived from an EMBL/GenBank/DDBJ whole genome shotgun (WGS) entry which is preliminary data.</text>
</comment>
<evidence type="ECO:0000313" key="1">
    <source>
        <dbReference type="EMBL" id="EPS35283.1"/>
    </source>
</evidence>
<keyword evidence="2" id="KW-1185">Reference proteome</keyword>
<protein>
    <submittedName>
        <fullName evidence="1">Uncharacterized protein</fullName>
    </submittedName>
</protein>
<name>S8B8D9_DACHA</name>
<reference evidence="2" key="2">
    <citation type="submission" date="2013-04" db="EMBL/GenBank/DDBJ databases">
        <title>Genomic mechanisms accounting for the adaptation to parasitism in nematode-trapping fungi.</title>
        <authorList>
            <person name="Ahren D.G."/>
        </authorList>
    </citation>
    <scope>NUCLEOTIDE SEQUENCE [LARGE SCALE GENOMIC DNA]</scope>
    <source>
        <strain evidence="2">CBS 200.50</strain>
    </source>
</reference>